<dbReference type="Pfam" id="PF03828">
    <property type="entry name" value="PAP_assoc"/>
    <property type="match status" value="1"/>
</dbReference>
<dbReference type="Pfam" id="PF22600">
    <property type="entry name" value="MTPAP-like_central"/>
    <property type="match status" value="1"/>
</dbReference>
<dbReference type="SUPFAM" id="SSF81631">
    <property type="entry name" value="PAP/OAS1 substrate-binding domain"/>
    <property type="match status" value="1"/>
</dbReference>
<dbReference type="Gene3D" id="1.10.1410.10">
    <property type="match status" value="1"/>
</dbReference>
<organism evidence="6 7">
    <name type="scientific">Discostella pseudostelligera</name>
    <dbReference type="NCBI Taxonomy" id="259834"/>
    <lineage>
        <taxon>Eukaryota</taxon>
        <taxon>Sar</taxon>
        <taxon>Stramenopiles</taxon>
        <taxon>Ochrophyta</taxon>
        <taxon>Bacillariophyta</taxon>
        <taxon>Coscinodiscophyceae</taxon>
        <taxon>Thalassiosirophycidae</taxon>
        <taxon>Stephanodiscales</taxon>
        <taxon>Stephanodiscaceae</taxon>
        <taxon>Discostella</taxon>
    </lineage>
</organism>
<dbReference type="GO" id="GO:0016070">
    <property type="term" value="P:RNA metabolic process"/>
    <property type="evidence" value="ECO:0007669"/>
    <property type="project" value="UniProtKB-ARBA"/>
</dbReference>
<feature type="region of interest" description="Disordered" evidence="3">
    <location>
        <begin position="956"/>
        <end position="1002"/>
    </location>
</feature>
<feature type="compositionally biased region" description="Polar residues" evidence="3">
    <location>
        <begin position="525"/>
        <end position="535"/>
    </location>
</feature>
<evidence type="ECO:0000259" key="4">
    <source>
        <dbReference type="Pfam" id="PF03828"/>
    </source>
</evidence>
<dbReference type="GO" id="GO:0046872">
    <property type="term" value="F:metal ion binding"/>
    <property type="evidence" value="ECO:0007669"/>
    <property type="project" value="UniProtKB-KW"/>
</dbReference>
<feature type="compositionally biased region" description="Polar residues" evidence="3">
    <location>
        <begin position="722"/>
        <end position="732"/>
    </location>
</feature>
<accession>A0ABD3MV31</accession>
<feature type="domain" description="PAP-associated" evidence="4">
    <location>
        <begin position="1516"/>
        <end position="1548"/>
    </location>
</feature>
<dbReference type="Gene3D" id="3.30.460.10">
    <property type="entry name" value="Beta Polymerase, domain 2"/>
    <property type="match status" value="1"/>
</dbReference>
<dbReference type="SUPFAM" id="SSF81301">
    <property type="entry name" value="Nucleotidyltransferase"/>
    <property type="match status" value="1"/>
</dbReference>
<evidence type="ECO:0000259" key="5">
    <source>
        <dbReference type="Pfam" id="PF22600"/>
    </source>
</evidence>
<feature type="region of interest" description="Disordered" evidence="3">
    <location>
        <begin position="45"/>
        <end position="87"/>
    </location>
</feature>
<comment type="caution">
    <text evidence="6">The sequence shown here is derived from an EMBL/GenBank/DDBJ whole genome shotgun (WGS) entry which is preliminary data.</text>
</comment>
<evidence type="ECO:0000313" key="6">
    <source>
        <dbReference type="EMBL" id="KAL3767547.1"/>
    </source>
</evidence>
<dbReference type="InterPro" id="IPR002058">
    <property type="entry name" value="PAP_assoc"/>
</dbReference>
<evidence type="ECO:0000256" key="2">
    <source>
        <dbReference type="ARBA" id="ARBA00022842"/>
    </source>
</evidence>
<feature type="compositionally biased region" description="Basic residues" evidence="3">
    <location>
        <begin position="512"/>
        <end position="524"/>
    </location>
</feature>
<feature type="compositionally biased region" description="Polar residues" evidence="3">
    <location>
        <begin position="1119"/>
        <end position="1128"/>
    </location>
</feature>
<feature type="domain" description="Poly(A) RNA polymerase mitochondrial-like central palm" evidence="5">
    <location>
        <begin position="1306"/>
        <end position="1459"/>
    </location>
</feature>
<dbReference type="PANTHER" id="PTHR23092">
    <property type="entry name" value="POLY(A) RNA POLYMERASE"/>
    <property type="match status" value="1"/>
</dbReference>
<feature type="region of interest" description="Disordered" evidence="3">
    <location>
        <begin position="1111"/>
        <end position="1134"/>
    </location>
</feature>
<feature type="compositionally biased region" description="Low complexity" evidence="3">
    <location>
        <begin position="45"/>
        <end position="55"/>
    </location>
</feature>
<dbReference type="EMBL" id="JALLBG020000075">
    <property type="protein sequence ID" value="KAL3767547.1"/>
    <property type="molecule type" value="Genomic_DNA"/>
</dbReference>
<feature type="region of interest" description="Disordered" evidence="3">
    <location>
        <begin position="675"/>
        <end position="738"/>
    </location>
</feature>
<proteinExistence type="predicted"/>
<feature type="region of interest" description="Disordered" evidence="3">
    <location>
        <begin position="1018"/>
        <end position="1074"/>
    </location>
</feature>
<feature type="compositionally biased region" description="Basic and acidic residues" evidence="3">
    <location>
        <begin position="1030"/>
        <end position="1041"/>
    </location>
</feature>
<feature type="compositionally biased region" description="Acidic residues" evidence="3">
    <location>
        <begin position="539"/>
        <end position="550"/>
    </location>
</feature>
<keyword evidence="1" id="KW-0479">Metal-binding</keyword>
<dbReference type="InterPro" id="IPR054708">
    <property type="entry name" value="MTPAP-like_central"/>
</dbReference>
<evidence type="ECO:0000256" key="3">
    <source>
        <dbReference type="SAM" id="MobiDB-lite"/>
    </source>
</evidence>
<keyword evidence="2" id="KW-0460">Magnesium</keyword>
<evidence type="ECO:0000256" key="1">
    <source>
        <dbReference type="ARBA" id="ARBA00022723"/>
    </source>
</evidence>
<dbReference type="InterPro" id="IPR043519">
    <property type="entry name" value="NT_sf"/>
</dbReference>
<sequence>MNHPTIRNGNANQNDHLHGMRQWINNLTYQSLLEALEFTFQSDASSASSCDTSCPPRRRRRPRPREKQQELQSHSHGNHSPLHNFGDSGSHEFDLLMTMVSHQYPDSNAHNFHGRDEVESGWYEWRRHTKASLESPTLFRWVNSVAMKEIVSFEKTKNQFLGLDKSVGNPSTSSSVRAGSSSSTMPAELLDLLAQAGVKRSTASLLQTFNEVDEIDKAFESLGDCRDNMAKSMNASDDPPTSTGFTVEAYHGKFDDGTCLGRGTTIDQQRADTSILHWTALIMDKSIDTGEDGLSLRCTLCTGDLAAKNERQKKRVILDTLRIASRGNFLSLSGKQKNQSFPPWFDPTQQWFTLPMYLSSRFEASLWDAYYLHLGTMTSESDESENKSLLQSMKTLGEDSIDRVLCHAISAVVKAEMKQDAIILNSQTELSHSIHSSLIYQLLFWRDQSTMFTKLHRSMEEFAFIPLLEWNTPRIRLKSIVLEYMQEGLAREAERSLIQSMVSVEVDTKPNACKKKKRTKKKRSTANQSTKSGTNIIDQSDDDEISDDEDEPRVELILHTTTPPVPHSDSSEANQMNYSLQNEKSGTKMIVLSILNDVIYNAFAKLGVEDDDFNDFKDALPVKYRTPEREPHCPSIDKSRSADDIEVATTALVSNRIGARVDAAMTFLQRASSDSHNCQSQIRSRQLWASRSSRQTGSSPQRRRSASIGAGSLDKKPPMYPSKSNQPTNMSSDDALWPSSDSLLIPQASRTETSIFDGAPLCLSGALDGWNSVACQRQSETSIFTELLNNDQAKTNPDCQQRNIASSTAASIASSSAVSIASSREDMEDSGLYSIGDFLAPQFVECDGDRPPIGAIKSFNFKSIEMHNGACDLSMDLSNQLAFDSTNEMNVDTLSKNRVDYPSTNVISESNRDMEMSPTPFAPPTPPPQLSPILVSLADLGKLRVELLEESDLQSSVIPKPPAQGHLTARSMKPSLSRDDLRSIDECRKPSRRERDDHHNIGHRQIDALLSYRNVVAKPAPRKPPSLKSFDGKQKHRDDSHPILTRSTRSIKTTRSGARSIHTTHYGPEPNLPTSEPILNRVLHLAVACAKSESGLDGDDGASHCNVMPSAHTEDTMTKDGTTISSVHSPPETEDLVTLKEERNLYRDMCLTLGAENAKLMNLLASKTCTPLYHPTLFAQVTAPSFFYNEQHWPAPNNFPNQFSTQSIVAMSDAGIHRAYSVMSEDGTDIHPSVVAIVENQNTSSWQARGDSVHSVGYRTSGCGTYADSDTSFERNLGQESFTFNRVHQHDAFFGPIPLHGIKSRLSEDISRYMNSLHSQLKKAEDRRRRAVEGITKTVKALWPRAQIKMYGSHVTNLCLPSSDMDFVICLPAVHKNAPATAPGDLEGRNAINETNQKVLARKLKTESWLDQRSIKVIERTAVPVIKVSTKDVRSRVVQLDLSFDAKEHHGLEALAMIQHILEEMPMVRPLVLVLKQFLLDRGLLTAYTGGLSSYCLFLMVARYCQEQVPIWNDCGSLLMGLLDFYGNCFDPRTTGMSVRTRQYFFRSQDAHDSLQNLDVQGWNIPHQSQFPDMMMRNSASKQNRLQPLHRQFGFQSTHTNISQKQQFPSGKFDPIWVEDPLNPLNNVGRNAFRIFQVQRAFSDAHRALVASLEWDINSTNEFDDDGEYPLLKCLLQNEDVFFSIDDNPINR</sequence>
<dbReference type="CDD" id="cd05402">
    <property type="entry name" value="NT_PAP_TUTase"/>
    <property type="match status" value="1"/>
</dbReference>
<keyword evidence="7" id="KW-1185">Reference proteome</keyword>
<gene>
    <name evidence="6" type="ORF">ACHAWU_000210</name>
</gene>
<feature type="compositionally biased region" description="Low complexity" evidence="3">
    <location>
        <begin position="1045"/>
        <end position="1056"/>
    </location>
</feature>
<evidence type="ECO:0000313" key="7">
    <source>
        <dbReference type="Proteomes" id="UP001530293"/>
    </source>
</evidence>
<dbReference type="GO" id="GO:1990817">
    <property type="term" value="F:poly(A) RNA polymerase activity"/>
    <property type="evidence" value="ECO:0007669"/>
    <property type="project" value="UniProtKB-ARBA"/>
</dbReference>
<dbReference type="Proteomes" id="UP001530293">
    <property type="component" value="Unassembled WGS sequence"/>
</dbReference>
<evidence type="ECO:0008006" key="8">
    <source>
        <dbReference type="Google" id="ProtNLM"/>
    </source>
</evidence>
<dbReference type="InterPro" id="IPR045862">
    <property type="entry name" value="Trf4-like"/>
</dbReference>
<feature type="compositionally biased region" description="Polar residues" evidence="3">
    <location>
        <begin position="675"/>
        <end position="700"/>
    </location>
</feature>
<name>A0ABD3MV31_9STRA</name>
<feature type="compositionally biased region" description="Basic and acidic residues" evidence="3">
    <location>
        <begin position="976"/>
        <end position="1002"/>
    </location>
</feature>
<protein>
    <recommendedName>
        <fullName evidence="8">Polymerase nucleotidyl transferase domain-containing protein</fullName>
    </recommendedName>
</protein>
<dbReference type="PANTHER" id="PTHR23092:SF15">
    <property type="entry name" value="INACTIVE NON-CANONICAL POLY(A) RNA POLYMERASE PROTEIN TRF4-2-RELATED"/>
    <property type="match status" value="1"/>
</dbReference>
<reference evidence="6 7" key="1">
    <citation type="submission" date="2024-10" db="EMBL/GenBank/DDBJ databases">
        <title>Updated reference genomes for cyclostephanoid diatoms.</title>
        <authorList>
            <person name="Roberts W.R."/>
            <person name="Alverson A.J."/>
        </authorList>
    </citation>
    <scope>NUCLEOTIDE SEQUENCE [LARGE SCALE GENOMIC DNA]</scope>
    <source>
        <strain evidence="6 7">AJA232-27</strain>
    </source>
</reference>
<feature type="region of interest" description="Disordered" evidence="3">
    <location>
        <begin position="509"/>
        <end position="550"/>
    </location>
</feature>